<dbReference type="PANTHER" id="PTHR40078:SF1">
    <property type="entry name" value="INTEGRAL MEMBRANE PROTEIN"/>
    <property type="match status" value="1"/>
</dbReference>
<dbReference type="Pfam" id="PF19700">
    <property type="entry name" value="DUF6198"/>
    <property type="match status" value="1"/>
</dbReference>
<evidence type="ECO:0008006" key="4">
    <source>
        <dbReference type="Google" id="ProtNLM"/>
    </source>
</evidence>
<dbReference type="InterPro" id="IPR038750">
    <property type="entry name" value="YczE/YyaS-like"/>
</dbReference>
<keyword evidence="3" id="KW-1185">Reference proteome</keyword>
<dbReference type="EMBL" id="JACSQD010000002">
    <property type="protein sequence ID" value="MBD7994525.1"/>
    <property type="molecule type" value="Genomic_DNA"/>
</dbReference>
<evidence type="ECO:0000256" key="1">
    <source>
        <dbReference type="SAM" id="Phobius"/>
    </source>
</evidence>
<name>A0ABR8UPP0_9MICC</name>
<organism evidence="2 3">
    <name type="scientific">Arthrobacter gallicola</name>
    <dbReference type="NCBI Taxonomy" id="2762225"/>
    <lineage>
        <taxon>Bacteria</taxon>
        <taxon>Bacillati</taxon>
        <taxon>Actinomycetota</taxon>
        <taxon>Actinomycetes</taxon>
        <taxon>Micrococcales</taxon>
        <taxon>Micrococcaceae</taxon>
        <taxon>Arthrobacter</taxon>
    </lineage>
</organism>
<proteinExistence type="predicted"/>
<comment type="caution">
    <text evidence="2">The sequence shown here is derived from an EMBL/GenBank/DDBJ whole genome shotgun (WGS) entry which is preliminary data.</text>
</comment>
<evidence type="ECO:0000313" key="3">
    <source>
        <dbReference type="Proteomes" id="UP000609874"/>
    </source>
</evidence>
<feature type="transmembrane region" description="Helical" evidence="1">
    <location>
        <begin position="45"/>
        <end position="67"/>
    </location>
</feature>
<accession>A0ABR8UPP0</accession>
<dbReference type="RefSeq" id="WP_191806931.1">
    <property type="nucleotide sequence ID" value="NZ_JACSQD010000002.1"/>
</dbReference>
<keyword evidence="1" id="KW-0472">Membrane</keyword>
<gene>
    <name evidence="2" type="ORF">H9639_04370</name>
</gene>
<keyword evidence="1" id="KW-1133">Transmembrane helix</keyword>
<keyword evidence="1" id="KW-0812">Transmembrane</keyword>
<dbReference type="PANTHER" id="PTHR40078">
    <property type="entry name" value="INTEGRAL MEMBRANE PROTEIN-RELATED"/>
    <property type="match status" value="1"/>
</dbReference>
<feature type="transmembrane region" description="Helical" evidence="1">
    <location>
        <begin position="12"/>
        <end position="33"/>
    </location>
</feature>
<feature type="transmembrane region" description="Helical" evidence="1">
    <location>
        <begin position="74"/>
        <end position="95"/>
    </location>
</feature>
<sequence>MSWNFVRRVAQLLIGLFLYGFAIGMMLQAGVGLSPWDVLGQGTSLQTGIAFGWVTNLIGLAVLLLWIPIRQKPGVGTVLNVLLIGPSAEVGLAVVPAPAELWAQILLFAGGLVLLAAATGLYIGARMGPGPRDGLMTGIHARFGWRLWAVRSGIEVAVLATGWALGGSVGLGTVAFALLIGPLVSRTLPFFHIPEIPSAMPAGAAPATDAEPDPRPVTGG</sequence>
<feature type="transmembrane region" description="Helical" evidence="1">
    <location>
        <begin position="101"/>
        <end position="123"/>
    </location>
</feature>
<protein>
    <recommendedName>
        <fullName evidence="4">Membrane protein YczE</fullName>
    </recommendedName>
</protein>
<dbReference type="Proteomes" id="UP000609874">
    <property type="component" value="Unassembled WGS sequence"/>
</dbReference>
<evidence type="ECO:0000313" key="2">
    <source>
        <dbReference type="EMBL" id="MBD7994525.1"/>
    </source>
</evidence>
<reference evidence="2 3" key="1">
    <citation type="submission" date="2020-08" db="EMBL/GenBank/DDBJ databases">
        <title>A Genomic Blueprint of the Chicken Gut Microbiome.</title>
        <authorList>
            <person name="Gilroy R."/>
            <person name="Ravi A."/>
            <person name="Getino M."/>
            <person name="Pursley I."/>
            <person name="Horton D.L."/>
            <person name="Alikhan N.-F."/>
            <person name="Baker D."/>
            <person name="Gharbi K."/>
            <person name="Hall N."/>
            <person name="Watson M."/>
            <person name="Adriaenssens E.M."/>
            <person name="Foster-Nyarko E."/>
            <person name="Jarju S."/>
            <person name="Secka A."/>
            <person name="Antonio M."/>
            <person name="Oren A."/>
            <person name="Chaudhuri R."/>
            <person name="La Ragione R.M."/>
            <person name="Hildebrand F."/>
            <person name="Pallen M.J."/>
        </authorList>
    </citation>
    <scope>NUCLEOTIDE SEQUENCE [LARGE SCALE GENOMIC DNA]</scope>
    <source>
        <strain evidence="2 3">Sa2CUA1</strain>
    </source>
</reference>
<feature type="transmembrane region" description="Helical" evidence="1">
    <location>
        <begin position="156"/>
        <end position="180"/>
    </location>
</feature>